<dbReference type="InterPro" id="IPR036661">
    <property type="entry name" value="Luciferase-like_sf"/>
</dbReference>
<sequence>MSLKYSVYLSTGFVGELASFKDPIQAYETLTHVAQTADELGFETVWLLDHFHPLIPSQAMFFESWTTAAAFARDTRRVRIGHLVTGNNYRNPALQAKMASTLDVLSHGRYTFGIGAGWHEHEYHAYGYPYLDAKTRLRQLDEAVQVIRALWTQEEATYAGNYYQVRGAINQPKGVQQPHIPIMIAGSGERVTLKLVAQYADACNVQGDIATIERKFDVLRTHCEAVGRPYESIHRTALTLCALGDTDEQARSLVPGWAPLVSPVSDIQSYGLVGTLGTIRQRLAAYEAAGVQELVISFSDTPQLDTMRRFASEFIQ</sequence>
<dbReference type="InterPro" id="IPR011251">
    <property type="entry name" value="Luciferase-like_dom"/>
</dbReference>
<organism evidence="6 7">
    <name type="scientific">Dictyobacter arantiisoli</name>
    <dbReference type="NCBI Taxonomy" id="2014874"/>
    <lineage>
        <taxon>Bacteria</taxon>
        <taxon>Bacillati</taxon>
        <taxon>Chloroflexota</taxon>
        <taxon>Ktedonobacteria</taxon>
        <taxon>Ktedonobacterales</taxon>
        <taxon>Dictyobacteraceae</taxon>
        <taxon>Dictyobacter</taxon>
    </lineage>
</organism>
<evidence type="ECO:0000256" key="1">
    <source>
        <dbReference type="ARBA" id="ARBA00022630"/>
    </source>
</evidence>
<dbReference type="Proteomes" id="UP000322530">
    <property type="component" value="Unassembled WGS sequence"/>
</dbReference>
<protein>
    <submittedName>
        <fullName evidence="6">LLM class F420-dependent oxidoreductase</fullName>
    </submittedName>
</protein>
<keyword evidence="4" id="KW-0503">Monooxygenase</keyword>
<reference evidence="6 7" key="1">
    <citation type="submission" date="2019-01" db="EMBL/GenBank/DDBJ databases">
        <title>Draft genome sequence of Dictyobacter sp. Uno17.</title>
        <authorList>
            <person name="Wang C.M."/>
            <person name="Zheng Y."/>
            <person name="Sakai Y."/>
            <person name="Abe K."/>
            <person name="Yokota A."/>
            <person name="Yabe S."/>
        </authorList>
    </citation>
    <scope>NUCLEOTIDE SEQUENCE [LARGE SCALE GENOMIC DNA]</scope>
    <source>
        <strain evidence="6 7">Uno17</strain>
    </source>
</reference>
<dbReference type="Pfam" id="PF00296">
    <property type="entry name" value="Bac_luciferase"/>
    <property type="match status" value="1"/>
</dbReference>
<dbReference type="EMBL" id="BIXY01000134">
    <property type="protein sequence ID" value="GCF11689.1"/>
    <property type="molecule type" value="Genomic_DNA"/>
</dbReference>
<keyword evidence="2" id="KW-0288">FMN</keyword>
<dbReference type="SUPFAM" id="SSF51679">
    <property type="entry name" value="Bacterial luciferase-like"/>
    <property type="match status" value="1"/>
</dbReference>
<gene>
    <name evidence="6" type="ORF">KDI_52530</name>
</gene>
<dbReference type="InterPro" id="IPR050172">
    <property type="entry name" value="SsuD_RutA_monooxygenase"/>
</dbReference>
<dbReference type="RefSeq" id="WP_149404502.1">
    <property type="nucleotide sequence ID" value="NZ_BIXY01000134.1"/>
</dbReference>
<evidence type="ECO:0000313" key="6">
    <source>
        <dbReference type="EMBL" id="GCF11689.1"/>
    </source>
</evidence>
<evidence type="ECO:0000256" key="4">
    <source>
        <dbReference type="ARBA" id="ARBA00023033"/>
    </source>
</evidence>
<evidence type="ECO:0000259" key="5">
    <source>
        <dbReference type="Pfam" id="PF00296"/>
    </source>
</evidence>
<dbReference type="PANTHER" id="PTHR42847:SF4">
    <property type="entry name" value="ALKANESULFONATE MONOOXYGENASE-RELATED"/>
    <property type="match status" value="1"/>
</dbReference>
<proteinExistence type="predicted"/>
<dbReference type="NCBIfam" id="TIGR03560">
    <property type="entry name" value="F420_Rv1855c"/>
    <property type="match status" value="1"/>
</dbReference>
<dbReference type="PANTHER" id="PTHR42847">
    <property type="entry name" value="ALKANESULFONATE MONOOXYGENASE"/>
    <property type="match status" value="1"/>
</dbReference>
<evidence type="ECO:0000313" key="7">
    <source>
        <dbReference type="Proteomes" id="UP000322530"/>
    </source>
</evidence>
<evidence type="ECO:0000256" key="2">
    <source>
        <dbReference type="ARBA" id="ARBA00022643"/>
    </source>
</evidence>
<evidence type="ECO:0000256" key="3">
    <source>
        <dbReference type="ARBA" id="ARBA00023002"/>
    </source>
</evidence>
<name>A0A5A5TKT6_9CHLR</name>
<dbReference type="GO" id="GO:0046306">
    <property type="term" value="P:alkanesulfonate catabolic process"/>
    <property type="evidence" value="ECO:0007669"/>
    <property type="project" value="TreeGrafter"/>
</dbReference>
<accession>A0A5A5TKT6</accession>
<comment type="caution">
    <text evidence="6">The sequence shown here is derived from an EMBL/GenBank/DDBJ whole genome shotgun (WGS) entry which is preliminary data.</text>
</comment>
<feature type="domain" description="Luciferase-like" evidence="5">
    <location>
        <begin position="25"/>
        <end position="254"/>
    </location>
</feature>
<dbReference type="OrthoDB" id="3265338at2"/>
<dbReference type="InterPro" id="IPR019952">
    <property type="entry name" value="F420_OxRdatse_Rv1855c_pred"/>
</dbReference>
<keyword evidence="3" id="KW-0560">Oxidoreductase</keyword>
<dbReference type="GO" id="GO:0008726">
    <property type="term" value="F:alkanesulfonate monooxygenase activity"/>
    <property type="evidence" value="ECO:0007669"/>
    <property type="project" value="TreeGrafter"/>
</dbReference>
<keyword evidence="7" id="KW-1185">Reference proteome</keyword>
<keyword evidence="1" id="KW-0285">Flavoprotein</keyword>
<dbReference type="AlphaFoldDB" id="A0A5A5TKT6"/>
<dbReference type="Gene3D" id="3.20.20.30">
    <property type="entry name" value="Luciferase-like domain"/>
    <property type="match status" value="1"/>
</dbReference>